<dbReference type="Pfam" id="PF10853">
    <property type="entry name" value="DUF2650"/>
    <property type="match status" value="1"/>
</dbReference>
<dbReference type="InterPro" id="IPR007110">
    <property type="entry name" value="Ig-like_dom"/>
</dbReference>
<comment type="similarity">
    <text evidence="1">Belongs to the ATP synthase subunit s family.</text>
</comment>
<evidence type="ECO:0000256" key="1">
    <source>
        <dbReference type="ARBA" id="ARBA00006901"/>
    </source>
</evidence>
<dbReference type="SUPFAM" id="SSF52047">
    <property type="entry name" value="RNI-like"/>
    <property type="match status" value="1"/>
</dbReference>
<dbReference type="InterPro" id="IPR022559">
    <property type="entry name" value="SUP-1-like"/>
</dbReference>
<feature type="chain" id="PRO_5041315372" description="ATP synthase subunit s-like protein" evidence="4">
    <location>
        <begin position="19"/>
        <end position="777"/>
    </location>
</feature>
<sequence length="777" mass="88906">MTLGFAVLLSVLLTSSDARWVHIDHGNLTWESPEVSPLGERFLFCHNFEGDHPRRFYWRFNGSSVLPERTQIHKGRLTFLKGANAIRRRFVGFYDCCVRESLGSACYRTHLSLDEPVLSEGRNVVGEDIASLELVEGHSYLLRLFAATKRFESLVCSLNSKFRLPPNVHFSNDRMAKTRDSALYYQMRIEDVGEDNTGIYDCTLRLRKNETRTKRFSVTEEFQSPKMMQHFALLSLLVTLGAAAVSLDEATTTKDGSEWCPIPLTGTKCPASSFFHYYKCCGTLNSDCCFNLQVWVIIVLVVLAVLMLASFVLGLLRFLQMSVASSASKSAIASVVRLPRRSFFGRWGLYFRIHRWSNFKRWQDLERDHKEFQEEHDRVTNYIRLPTGLYITPERVEHVMPKKAPEDMTRKDSGALPIDLLTFHTQMRYVDHSLDNTRRFERYEHFQHLQYDQRLIPERLLFLGPDLAAAHFLVHRGAAIKLVADDTWIKKDRWGQYSLPGRKVPDLKLEAIDASGTELMFEGFDNLADLEHLRMLRLAGCYYIDDWVMGRIGNMFSDSLEMLDLSGCHKISAKGLSGLRSLKKLRYLRIEGLDHVKDLAKTALMLEESIPGLKVLGVDYDMALAGAGAERKLFENDRVLLGNAHVEDDNGRLFYVAGTVNERVSVCDEDLPLMTSTVRREIPAMDDLEFERLDRLSGGKLRHLLVGSPSGYSWNDQVEKILSFETQYKLKEGYEVNPKMLPLKERLKQLDANEEDLGERQAVLEGRRKPVLLADSS</sequence>
<dbReference type="AlphaFoldDB" id="A0AA39M0S6"/>
<dbReference type="Gene3D" id="3.80.10.10">
    <property type="entry name" value="Ribonuclease Inhibitor"/>
    <property type="match status" value="1"/>
</dbReference>
<dbReference type="FunFam" id="3.80.10.10:FF:000168">
    <property type="entry name" value="Distal membrane arm assembly complex 2"/>
    <property type="match status" value="1"/>
</dbReference>
<evidence type="ECO:0000256" key="4">
    <source>
        <dbReference type="SAM" id="SignalP"/>
    </source>
</evidence>
<dbReference type="PANTHER" id="PTHR34149">
    <property type="entry name" value="PROTEIN CBG11905-RELATED"/>
    <property type="match status" value="1"/>
</dbReference>
<dbReference type="EMBL" id="JAUCMV010000002">
    <property type="protein sequence ID" value="KAK0417346.1"/>
    <property type="molecule type" value="Genomic_DNA"/>
</dbReference>
<feature type="domain" description="Ig-like" evidence="5">
    <location>
        <begin position="116"/>
        <end position="219"/>
    </location>
</feature>
<dbReference type="InterPro" id="IPR032675">
    <property type="entry name" value="LRR_dom_sf"/>
</dbReference>
<keyword evidence="3" id="KW-0812">Transmembrane</keyword>
<keyword evidence="4" id="KW-0732">Signal</keyword>
<dbReference type="PANTHER" id="PTHR34149:SF2">
    <property type="entry name" value="PROTEIN CBG11905"/>
    <property type="match status" value="1"/>
</dbReference>
<evidence type="ECO:0000259" key="5">
    <source>
        <dbReference type="PROSITE" id="PS50835"/>
    </source>
</evidence>
<accession>A0AA39M0S6</accession>
<evidence type="ECO:0000256" key="2">
    <source>
        <dbReference type="ARBA" id="ARBA00076566"/>
    </source>
</evidence>
<dbReference type="PROSITE" id="PS50835">
    <property type="entry name" value="IG_LIKE"/>
    <property type="match status" value="1"/>
</dbReference>
<feature type="transmembrane region" description="Helical" evidence="3">
    <location>
        <begin position="294"/>
        <end position="319"/>
    </location>
</feature>
<keyword evidence="7" id="KW-1185">Reference proteome</keyword>
<organism evidence="6 7">
    <name type="scientific">Steinernema hermaphroditum</name>
    <dbReference type="NCBI Taxonomy" id="289476"/>
    <lineage>
        <taxon>Eukaryota</taxon>
        <taxon>Metazoa</taxon>
        <taxon>Ecdysozoa</taxon>
        <taxon>Nematoda</taxon>
        <taxon>Chromadorea</taxon>
        <taxon>Rhabditida</taxon>
        <taxon>Tylenchina</taxon>
        <taxon>Panagrolaimomorpha</taxon>
        <taxon>Strongyloidoidea</taxon>
        <taxon>Steinernematidae</taxon>
        <taxon>Steinernema</taxon>
    </lineage>
</organism>
<comment type="caution">
    <text evidence="6">The sequence shown here is derived from an EMBL/GenBank/DDBJ whole genome shotgun (WGS) entry which is preliminary data.</text>
</comment>
<proteinExistence type="inferred from homology"/>
<name>A0AA39M0S6_9BILA</name>
<gene>
    <name evidence="6" type="ORF">QR680_012955</name>
</gene>
<keyword evidence="3" id="KW-0472">Membrane</keyword>
<protein>
    <recommendedName>
        <fullName evidence="2">ATP synthase subunit s-like protein</fullName>
    </recommendedName>
</protein>
<feature type="signal peptide" evidence="4">
    <location>
        <begin position="1"/>
        <end position="18"/>
    </location>
</feature>
<keyword evidence="3" id="KW-1133">Transmembrane helix</keyword>
<evidence type="ECO:0000313" key="6">
    <source>
        <dbReference type="EMBL" id="KAK0417346.1"/>
    </source>
</evidence>
<evidence type="ECO:0000313" key="7">
    <source>
        <dbReference type="Proteomes" id="UP001175271"/>
    </source>
</evidence>
<dbReference type="Proteomes" id="UP001175271">
    <property type="component" value="Unassembled WGS sequence"/>
</dbReference>
<reference evidence="6" key="1">
    <citation type="submission" date="2023-06" db="EMBL/GenBank/DDBJ databases">
        <title>Genomic analysis of the entomopathogenic nematode Steinernema hermaphroditum.</title>
        <authorList>
            <person name="Schwarz E.M."/>
            <person name="Heppert J.K."/>
            <person name="Baniya A."/>
            <person name="Schwartz H.T."/>
            <person name="Tan C.-H."/>
            <person name="Antoshechkin I."/>
            <person name="Sternberg P.W."/>
            <person name="Goodrich-Blair H."/>
            <person name="Dillman A.R."/>
        </authorList>
    </citation>
    <scope>NUCLEOTIDE SEQUENCE</scope>
    <source>
        <strain evidence="6">PS9179</strain>
        <tissue evidence="6">Whole animal</tissue>
    </source>
</reference>
<evidence type="ECO:0000256" key="3">
    <source>
        <dbReference type="SAM" id="Phobius"/>
    </source>
</evidence>